<dbReference type="InterPro" id="IPR000577">
    <property type="entry name" value="Carb_kinase_FGGY"/>
</dbReference>
<keyword evidence="6 11" id="KW-0319">Glycerol metabolism</keyword>
<evidence type="ECO:0000259" key="12">
    <source>
        <dbReference type="Pfam" id="PF00370"/>
    </source>
</evidence>
<dbReference type="Gene3D" id="3.30.420.40">
    <property type="match status" value="2"/>
</dbReference>
<feature type="domain" description="Carbohydrate kinase FGGY N-terminal" evidence="12">
    <location>
        <begin position="5"/>
        <end position="251"/>
    </location>
</feature>
<keyword evidence="7 11" id="KW-0067">ATP-binding</keyword>
<dbReference type="FunFam" id="3.30.420.40:FF:000007">
    <property type="entry name" value="Glycerol kinase"/>
    <property type="match status" value="1"/>
</dbReference>
<evidence type="ECO:0000259" key="13">
    <source>
        <dbReference type="Pfam" id="PF02782"/>
    </source>
</evidence>
<evidence type="ECO:0000256" key="2">
    <source>
        <dbReference type="ARBA" id="ARBA00009156"/>
    </source>
</evidence>
<dbReference type="UniPathway" id="UPA00618">
    <property type="reaction ID" value="UER00672"/>
</dbReference>
<reference evidence="14 15" key="1">
    <citation type="submission" date="2019-03" db="EMBL/GenBank/DDBJ databases">
        <title>Draft Genome Sequence of Desulfosporosinus fructosivorans Strain 63.6F, Isolated from Marine Sediment in the Baltic Sea.</title>
        <authorList>
            <person name="Hausmann B."/>
            <person name="Vandieken V."/>
            <person name="Pjevac P."/>
            <person name="Schreck K."/>
            <person name="Herbold C.W."/>
            <person name="Loy A."/>
        </authorList>
    </citation>
    <scope>NUCLEOTIDE SEQUENCE [LARGE SCALE GENOMIC DNA]</scope>
    <source>
        <strain evidence="14 15">63.6F</strain>
    </source>
</reference>
<comment type="activity regulation">
    <text evidence="11">Activated by phosphorylation and inhibited by fructose 1,6-bisphosphate (FBP).</text>
</comment>
<gene>
    <name evidence="11 14" type="primary">glpK</name>
    <name evidence="14" type="ORF">E4K67_24135</name>
</gene>
<evidence type="ECO:0000256" key="6">
    <source>
        <dbReference type="ARBA" id="ARBA00022798"/>
    </source>
</evidence>
<feature type="binding site" evidence="11">
    <location>
        <position position="266"/>
    </location>
    <ligand>
        <name>ATP</name>
        <dbReference type="ChEBI" id="CHEBI:30616"/>
    </ligand>
</feature>
<feature type="binding site" evidence="11">
    <location>
        <position position="312"/>
    </location>
    <ligand>
        <name>ATP</name>
        <dbReference type="ChEBI" id="CHEBI:30616"/>
    </ligand>
</feature>
<dbReference type="PIRSF" id="PIRSF000538">
    <property type="entry name" value="GlpK"/>
    <property type="match status" value="1"/>
</dbReference>
<dbReference type="OrthoDB" id="9805576at2"/>
<dbReference type="EMBL" id="SPQQ01000012">
    <property type="protein sequence ID" value="TGE35626.1"/>
    <property type="molecule type" value="Genomic_DNA"/>
</dbReference>
<dbReference type="Pfam" id="PF02782">
    <property type="entry name" value="FGGY_C"/>
    <property type="match status" value="1"/>
</dbReference>
<feature type="binding site" evidence="11">
    <location>
        <position position="13"/>
    </location>
    <ligand>
        <name>sn-glycerol 3-phosphate</name>
        <dbReference type="ChEBI" id="CHEBI:57597"/>
    </ligand>
</feature>
<dbReference type="CDD" id="cd07786">
    <property type="entry name" value="FGGY_EcGK_like"/>
    <property type="match status" value="1"/>
</dbReference>
<dbReference type="Pfam" id="PF00370">
    <property type="entry name" value="FGGY_N"/>
    <property type="match status" value="1"/>
</dbReference>
<accession>A0A4Z0R1Y0</accession>
<feature type="binding site" evidence="11">
    <location>
        <position position="245"/>
    </location>
    <ligand>
        <name>glycerol</name>
        <dbReference type="ChEBI" id="CHEBI:17754"/>
    </ligand>
</feature>
<comment type="catalytic activity">
    <reaction evidence="8 11">
        <text>glycerol + ATP = sn-glycerol 3-phosphate + ADP + H(+)</text>
        <dbReference type="Rhea" id="RHEA:21644"/>
        <dbReference type="ChEBI" id="CHEBI:15378"/>
        <dbReference type="ChEBI" id="CHEBI:17754"/>
        <dbReference type="ChEBI" id="CHEBI:30616"/>
        <dbReference type="ChEBI" id="CHEBI:57597"/>
        <dbReference type="ChEBI" id="CHEBI:456216"/>
        <dbReference type="EC" id="2.7.1.30"/>
    </reaction>
</comment>
<keyword evidence="5 11" id="KW-0418">Kinase</keyword>
<keyword evidence="15" id="KW-1185">Reference proteome</keyword>
<feature type="binding site" evidence="11">
    <location>
        <position position="84"/>
    </location>
    <ligand>
        <name>glycerol</name>
        <dbReference type="ChEBI" id="CHEBI:17754"/>
    </ligand>
</feature>
<evidence type="ECO:0000256" key="3">
    <source>
        <dbReference type="ARBA" id="ARBA00022679"/>
    </source>
</evidence>
<evidence type="ECO:0000256" key="11">
    <source>
        <dbReference type="HAMAP-Rule" id="MF_00186"/>
    </source>
</evidence>
<dbReference type="NCBIfam" id="TIGR01311">
    <property type="entry name" value="glycerol_kin"/>
    <property type="match status" value="1"/>
</dbReference>
<comment type="function">
    <text evidence="9 11">Key enzyme in the regulation of glycerol uptake and metabolism. Catalyzes the phosphorylation of glycerol to yield sn-glycerol 3-phosphate.</text>
</comment>
<dbReference type="GO" id="GO:0019563">
    <property type="term" value="P:glycerol catabolic process"/>
    <property type="evidence" value="ECO:0007669"/>
    <property type="project" value="UniProtKB-UniRule"/>
</dbReference>
<feature type="binding site" evidence="11">
    <location>
        <position position="244"/>
    </location>
    <ligand>
        <name>sn-glycerol 3-phosphate</name>
        <dbReference type="ChEBI" id="CHEBI:57597"/>
    </ligand>
</feature>
<comment type="caution">
    <text evidence="11">Lacks conserved residue(s) required for the propagation of feature annotation.</text>
</comment>
<feature type="binding site" evidence="11">
    <location>
        <position position="13"/>
    </location>
    <ligand>
        <name>ATP</name>
        <dbReference type="ChEBI" id="CHEBI:30616"/>
    </ligand>
</feature>
<dbReference type="PANTHER" id="PTHR10196:SF69">
    <property type="entry name" value="GLYCEROL KINASE"/>
    <property type="match status" value="1"/>
</dbReference>
<evidence type="ECO:0000313" key="15">
    <source>
        <dbReference type="Proteomes" id="UP000298460"/>
    </source>
</evidence>
<feature type="binding site" evidence="11">
    <location>
        <position position="413"/>
    </location>
    <ligand>
        <name>ADP</name>
        <dbReference type="ChEBI" id="CHEBI:456216"/>
    </ligand>
</feature>
<evidence type="ECO:0000256" key="7">
    <source>
        <dbReference type="ARBA" id="ARBA00022840"/>
    </source>
</evidence>
<feature type="binding site" evidence="11">
    <location>
        <position position="83"/>
    </location>
    <ligand>
        <name>glycerol</name>
        <dbReference type="ChEBI" id="CHEBI:17754"/>
    </ligand>
</feature>
<keyword evidence="3 11" id="KW-0808">Transferase</keyword>
<feature type="binding site" evidence="11">
    <location>
        <position position="84"/>
    </location>
    <ligand>
        <name>sn-glycerol 3-phosphate</name>
        <dbReference type="ChEBI" id="CHEBI:57597"/>
    </ligand>
</feature>
<comment type="similarity">
    <text evidence="2 11">Belongs to the FGGY kinase family.</text>
</comment>
<comment type="pathway">
    <text evidence="1 11">Polyol metabolism; glycerol degradation via glycerol kinase pathway; sn-glycerol 3-phosphate from glycerol: step 1/1.</text>
</comment>
<dbReference type="EC" id="2.7.1.30" evidence="11"/>
<evidence type="ECO:0000256" key="1">
    <source>
        <dbReference type="ARBA" id="ARBA00005190"/>
    </source>
</evidence>
<feature type="binding site" evidence="11">
    <location>
        <position position="308"/>
    </location>
    <ligand>
        <name>ATP</name>
        <dbReference type="ChEBI" id="CHEBI:30616"/>
    </ligand>
</feature>
<feature type="binding site" evidence="11">
    <location>
        <position position="308"/>
    </location>
    <ligand>
        <name>ADP</name>
        <dbReference type="ChEBI" id="CHEBI:456216"/>
    </ligand>
</feature>
<feature type="binding site" evidence="11">
    <location>
        <position position="13"/>
    </location>
    <ligand>
        <name>ADP</name>
        <dbReference type="ChEBI" id="CHEBI:456216"/>
    </ligand>
</feature>
<feature type="binding site" evidence="11">
    <location>
        <position position="17"/>
    </location>
    <ligand>
        <name>ADP</name>
        <dbReference type="ChEBI" id="CHEBI:456216"/>
    </ligand>
</feature>
<keyword evidence="4 11" id="KW-0547">Nucleotide-binding</keyword>
<dbReference type="Proteomes" id="UP000298460">
    <property type="component" value="Unassembled WGS sequence"/>
</dbReference>
<dbReference type="RefSeq" id="WP_135551438.1">
    <property type="nucleotide sequence ID" value="NZ_SPQQ01000012.1"/>
</dbReference>
<protein>
    <recommendedName>
        <fullName evidence="11">Glycerol kinase</fullName>
        <ecNumber evidence="11">2.7.1.30</ecNumber>
    </recommendedName>
    <alternativeName>
        <fullName evidence="11">ATP:glycerol 3-phosphotransferase</fullName>
    </alternativeName>
    <alternativeName>
        <fullName evidence="11">Glycerokinase</fullName>
        <shortName evidence="11">GK</shortName>
    </alternativeName>
</protein>
<dbReference type="InterPro" id="IPR005999">
    <property type="entry name" value="Glycerol_kin"/>
</dbReference>
<feature type="binding site" evidence="11">
    <location>
        <position position="266"/>
    </location>
    <ligand>
        <name>ADP</name>
        <dbReference type="ChEBI" id="CHEBI:456216"/>
    </ligand>
</feature>
<comment type="caution">
    <text evidence="14">The sequence shown here is derived from an EMBL/GenBank/DDBJ whole genome shotgun (WGS) entry which is preliminary data.</text>
</comment>
<comment type="subunit">
    <text evidence="10 11">Homotetramer and homodimer (in equilibrium).</text>
</comment>
<evidence type="ECO:0000256" key="10">
    <source>
        <dbReference type="ARBA" id="ARBA00063665"/>
    </source>
</evidence>
<feature type="binding site" evidence="11">
    <location>
        <position position="83"/>
    </location>
    <ligand>
        <name>sn-glycerol 3-phosphate</name>
        <dbReference type="ChEBI" id="CHEBI:57597"/>
    </ligand>
</feature>
<name>A0A4Z0R1Y0_9FIRM</name>
<dbReference type="HAMAP" id="MF_00186">
    <property type="entry name" value="Glycerol_kin"/>
    <property type="match status" value="1"/>
</dbReference>
<dbReference type="InterPro" id="IPR018484">
    <property type="entry name" value="FGGY_N"/>
</dbReference>
<feature type="binding site" evidence="11">
    <location>
        <position position="409"/>
    </location>
    <ligand>
        <name>ATP</name>
        <dbReference type="ChEBI" id="CHEBI:30616"/>
    </ligand>
</feature>
<evidence type="ECO:0000256" key="9">
    <source>
        <dbReference type="ARBA" id="ARBA00054633"/>
    </source>
</evidence>
<organism evidence="14 15">
    <name type="scientific">Desulfosporosinus fructosivorans</name>
    <dbReference type="NCBI Taxonomy" id="2018669"/>
    <lineage>
        <taxon>Bacteria</taxon>
        <taxon>Bacillati</taxon>
        <taxon>Bacillota</taxon>
        <taxon>Clostridia</taxon>
        <taxon>Eubacteriales</taxon>
        <taxon>Desulfitobacteriaceae</taxon>
        <taxon>Desulfosporosinus</taxon>
    </lineage>
</organism>
<dbReference type="InterPro" id="IPR043129">
    <property type="entry name" value="ATPase_NBD"/>
</dbReference>
<feature type="binding site" evidence="11">
    <location>
        <position position="135"/>
    </location>
    <ligand>
        <name>sn-glycerol 3-phosphate</name>
        <dbReference type="ChEBI" id="CHEBI:57597"/>
    </ligand>
</feature>
<dbReference type="AlphaFoldDB" id="A0A4Z0R1Y0"/>
<dbReference type="FunFam" id="3.30.420.40:FF:000008">
    <property type="entry name" value="Glycerol kinase"/>
    <property type="match status" value="1"/>
</dbReference>
<dbReference type="NCBIfam" id="NF000756">
    <property type="entry name" value="PRK00047.1"/>
    <property type="match status" value="1"/>
</dbReference>
<evidence type="ECO:0000256" key="5">
    <source>
        <dbReference type="ARBA" id="ARBA00022777"/>
    </source>
</evidence>
<dbReference type="GO" id="GO:0006072">
    <property type="term" value="P:glycerol-3-phosphate metabolic process"/>
    <property type="evidence" value="ECO:0007669"/>
    <property type="project" value="InterPro"/>
</dbReference>
<dbReference type="GO" id="GO:0005829">
    <property type="term" value="C:cytosol"/>
    <property type="evidence" value="ECO:0007669"/>
    <property type="project" value="TreeGrafter"/>
</dbReference>
<feature type="binding site" evidence="11">
    <location>
        <position position="409"/>
    </location>
    <ligand>
        <name>ADP</name>
        <dbReference type="ChEBI" id="CHEBI:456216"/>
    </ligand>
</feature>
<feature type="binding site" evidence="11">
    <location>
        <position position="244"/>
    </location>
    <ligand>
        <name>glycerol</name>
        <dbReference type="ChEBI" id="CHEBI:17754"/>
    </ligand>
</feature>
<dbReference type="SUPFAM" id="SSF53067">
    <property type="entry name" value="Actin-like ATPase domain"/>
    <property type="match status" value="2"/>
</dbReference>
<dbReference type="InterPro" id="IPR018485">
    <property type="entry name" value="FGGY_C"/>
</dbReference>
<dbReference type="PANTHER" id="PTHR10196">
    <property type="entry name" value="SUGAR KINASE"/>
    <property type="match status" value="1"/>
</dbReference>
<feature type="binding site" evidence="11">
    <location>
        <position position="14"/>
    </location>
    <ligand>
        <name>ATP</name>
        <dbReference type="ChEBI" id="CHEBI:30616"/>
    </ligand>
</feature>
<feature type="domain" description="Carbohydrate kinase FGGY C-terminal" evidence="13">
    <location>
        <begin position="261"/>
        <end position="447"/>
    </location>
</feature>
<dbReference type="GO" id="GO:0004370">
    <property type="term" value="F:glycerol kinase activity"/>
    <property type="evidence" value="ECO:0007669"/>
    <property type="project" value="UniProtKB-UniRule"/>
</dbReference>
<dbReference type="GO" id="GO:0005524">
    <property type="term" value="F:ATP binding"/>
    <property type="evidence" value="ECO:0007669"/>
    <property type="project" value="UniProtKB-UniRule"/>
</dbReference>
<feature type="binding site" evidence="11">
    <location>
        <position position="135"/>
    </location>
    <ligand>
        <name>glycerol</name>
        <dbReference type="ChEBI" id="CHEBI:17754"/>
    </ligand>
</feature>
<evidence type="ECO:0000313" key="14">
    <source>
        <dbReference type="EMBL" id="TGE35626.1"/>
    </source>
</evidence>
<evidence type="ECO:0000256" key="4">
    <source>
        <dbReference type="ARBA" id="ARBA00022741"/>
    </source>
</evidence>
<proteinExistence type="inferred from homology"/>
<sequence>MEKKYIMALDEGTTGVRTIIFDNKGNIVGEATQEFIQIFPTPGWVEHDPMEILQSQIEVTRQAICRAKVAPEEIRAIGITNQRETTVIWDKITGKPIYNAICWQSRQTAEIVEKWIADGLADEIREKTGLVIDAYFSASKIPWILDAVPGARQRAEKGELLFGTIDTWLIWNLTGGKSHTTDYSNASRTMLYNIMKLDWDEELCRKLDIPMAVLPKAIDSDGDFGTTIASLFGAEIPIRGNAGDQQAALFGQACFKPGMAKNTFGTAGVYVMNTGDKPVFKEGLTTTIAWGVDGKVSYALEGVVFISGATIQWLRDELKLIYTAADTEWYGATVPDTGGVYLVPAFVGLCAPYWDMYARGMIIGITRGTTRNHVIRAGLDALAYQTKDIINAVIQDGTIEVAELRVDGGAVKNNLLCQFQSDILGIPVIRPKITEMTALGAAYLAGLGSGLWKSTDEIAEHWAIDKVFKPVMAEEDREDLYFGWQEAVKLTRGWAKRVKTVK</sequence>
<evidence type="ECO:0000256" key="8">
    <source>
        <dbReference type="ARBA" id="ARBA00052101"/>
    </source>
</evidence>